<dbReference type="Pfam" id="PF01904">
    <property type="entry name" value="DUF72"/>
    <property type="match status" value="1"/>
</dbReference>
<sequence>MPRAPTNPAPLVPARTQAQDLLFSELDTTPPREPCVQPQAADEALQALAGQLSPLVHIGTSSWSFPGWRGLVWAGAHSEALLARDGLRAYAAHPLLRTVSIDRSFYRPMTAEQYALYAAQVPENFRFIVKAPALVTDAVLRAGDGRGVQANPAFLDPATATEAFVQPALDGLGRKIGALVFEIPPLPTGLRRDMPALFERLGRLLAALPSLTTAAPDGVIAVEVRDPDWLVPAFRDVLRAHGARYCLGLHPRLPPIDAQLPLLRALWPGPFVCRWSLNRRHGAQGYEAAKAGYAPFNRLVDPDPFTREALARIIRGTAAAGYPVYVSVNNKAEGCAPLSVIALARAVGARCGA</sequence>
<organism evidence="1 2">
    <name type="scientific">Sphaerotilus montanus</name>
    <dbReference type="NCBI Taxonomy" id="522889"/>
    <lineage>
        <taxon>Bacteria</taxon>
        <taxon>Pseudomonadati</taxon>
        <taxon>Pseudomonadota</taxon>
        <taxon>Betaproteobacteria</taxon>
        <taxon>Burkholderiales</taxon>
        <taxon>Sphaerotilaceae</taxon>
        <taxon>Sphaerotilus</taxon>
    </lineage>
</organism>
<keyword evidence="2" id="KW-1185">Reference proteome</keyword>
<dbReference type="AlphaFoldDB" id="A0A7Y9R325"/>
<accession>A0A7Y9R325</accession>
<evidence type="ECO:0000313" key="1">
    <source>
        <dbReference type="EMBL" id="NYG35251.1"/>
    </source>
</evidence>
<dbReference type="Gene3D" id="3.20.20.410">
    <property type="entry name" value="Protein of unknown function UPF0759"/>
    <property type="match status" value="1"/>
</dbReference>
<protein>
    <submittedName>
        <fullName evidence="1">Uncharacterized protein YecE (DUF72 family)</fullName>
    </submittedName>
</protein>
<gene>
    <name evidence="1" type="ORF">BDD16_004237</name>
</gene>
<evidence type="ECO:0000313" key="2">
    <source>
        <dbReference type="Proteomes" id="UP000518288"/>
    </source>
</evidence>
<name>A0A7Y9R325_9BURK</name>
<dbReference type="PANTHER" id="PTHR30348:SF4">
    <property type="entry name" value="DUF72 DOMAIN-CONTAINING PROTEIN"/>
    <property type="match status" value="1"/>
</dbReference>
<proteinExistence type="predicted"/>
<reference evidence="1 2" key="1">
    <citation type="submission" date="2020-07" db="EMBL/GenBank/DDBJ databases">
        <title>Genomic Encyclopedia of Archaeal and Bacterial Type Strains, Phase II (KMG-II): from individual species to whole genera.</title>
        <authorList>
            <person name="Goeker M."/>
        </authorList>
    </citation>
    <scope>NUCLEOTIDE SEQUENCE [LARGE SCALE GENOMIC DNA]</scope>
    <source>
        <strain evidence="1 2">DSM 21226</strain>
    </source>
</reference>
<dbReference type="EMBL" id="JACCFH010000001">
    <property type="protein sequence ID" value="NYG35251.1"/>
    <property type="molecule type" value="Genomic_DNA"/>
</dbReference>
<dbReference type="InterPro" id="IPR002763">
    <property type="entry name" value="DUF72"/>
</dbReference>
<dbReference type="SUPFAM" id="SSF117396">
    <property type="entry name" value="TM1631-like"/>
    <property type="match status" value="1"/>
</dbReference>
<comment type="caution">
    <text evidence="1">The sequence shown here is derived from an EMBL/GenBank/DDBJ whole genome shotgun (WGS) entry which is preliminary data.</text>
</comment>
<dbReference type="PANTHER" id="PTHR30348">
    <property type="entry name" value="UNCHARACTERIZED PROTEIN YECE"/>
    <property type="match status" value="1"/>
</dbReference>
<dbReference type="RefSeq" id="WP_179635795.1">
    <property type="nucleotide sequence ID" value="NZ_JACCFH010000001.1"/>
</dbReference>
<dbReference type="Proteomes" id="UP000518288">
    <property type="component" value="Unassembled WGS sequence"/>
</dbReference>
<dbReference type="InterPro" id="IPR036520">
    <property type="entry name" value="UPF0759_sf"/>
</dbReference>